<dbReference type="SUPFAM" id="SSF53448">
    <property type="entry name" value="Nucleotide-diphospho-sugar transferases"/>
    <property type="match status" value="1"/>
</dbReference>
<dbReference type="AlphaFoldDB" id="Q0VM55"/>
<gene>
    <name evidence="2" type="ordered locus">ABO_2295</name>
</gene>
<keyword evidence="2" id="KW-0808">Transferase</keyword>
<dbReference type="KEGG" id="abo:ABO_2295"/>
<dbReference type="STRING" id="393595.ABO_2295"/>
<accession>Q0VM55</accession>
<proteinExistence type="predicted"/>
<dbReference type="EC" id="2.4.-.-" evidence="2"/>
<feature type="domain" description="Glycosyltransferase 2-like" evidence="1">
    <location>
        <begin position="6"/>
        <end position="101"/>
    </location>
</feature>
<dbReference type="InterPro" id="IPR001173">
    <property type="entry name" value="Glyco_trans_2-like"/>
</dbReference>
<evidence type="ECO:0000259" key="1">
    <source>
        <dbReference type="Pfam" id="PF00535"/>
    </source>
</evidence>
<dbReference type="HOGENOM" id="CLU_025996_0_0_6"/>
<dbReference type="PANTHER" id="PTHR43685">
    <property type="entry name" value="GLYCOSYLTRANSFERASE"/>
    <property type="match status" value="1"/>
</dbReference>
<dbReference type="EMBL" id="AM286690">
    <property type="protein sequence ID" value="CAL17743.1"/>
    <property type="molecule type" value="Genomic_DNA"/>
</dbReference>
<name>Q0VM55_ALCBS</name>
<dbReference type="Gene3D" id="3.90.550.10">
    <property type="entry name" value="Spore Coat Polysaccharide Biosynthesis Protein SpsA, Chain A"/>
    <property type="match status" value="1"/>
</dbReference>
<dbReference type="RefSeq" id="WP_011589569.1">
    <property type="nucleotide sequence ID" value="NC_008260.1"/>
</dbReference>
<protein>
    <submittedName>
        <fullName evidence="2">Glycosyltransferase</fullName>
        <ecNumber evidence="2">2.4.-.-</ecNumber>
    </submittedName>
</protein>
<dbReference type="eggNOG" id="COG0463">
    <property type="taxonomic scope" value="Bacteria"/>
</dbReference>
<reference evidence="2 3" key="1">
    <citation type="journal article" date="2006" name="Nat. Biotechnol.">
        <title>Genome sequence of the ubiquitous hydrocarbon-degrading marine bacterium Alcanivorax borkumensis.</title>
        <authorList>
            <person name="Schneiker S."/>
            <person name="Martins dos Santos V.A.P."/>
            <person name="Bartels D."/>
            <person name="Bekel T."/>
            <person name="Brecht M."/>
            <person name="Buhrmester J."/>
            <person name="Chernikova T.N."/>
            <person name="Denaro R."/>
            <person name="Ferrer M."/>
            <person name="Gertler C."/>
            <person name="Goesmann A."/>
            <person name="Golyshina O.V."/>
            <person name="Kaminski F."/>
            <person name="Khachane A.N."/>
            <person name="Lang S."/>
            <person name="Linke B."/>
            <person name="McHardy A.C."/>
            <person name="Meyer F."/>
            <person name="Nechitaylo T."/>
            <person name="Puehler A."/>
            <person name="Regenhardt D."/>
            <person name="Rupp O."/>
            <person name="Sabirova J.S."/>
            <person name="Selbitschka W."/>
            <person name="Yakimov M.M."/>
            <person name="Timmis K.N."/>
            <person name="Vorhoelter F.-J."/>
            <person name="Weidner S."/>
            <person name="Kaiser O."/>
            <person name="Golyshin P.N."/>
        </authorList>
    </citation>
    <scope>NUCLEOTIDE SEQUENCE [LARGE SCALE GENOMIC DNA]</scope>
    <source>
        <strain evidence="3">ATCC 700651 / DSM 11573 / NCIMB 13689 / SK2</strain>
    </source>
</reference>
<dbReference type="Proteomes" id="UP000008871">
    <property type="component" value="Chromosome"/>
</dbReference>
<dbReference type="Pfam" id="PF00535">
    <property type="entry name" value="Glycos_transf_2"/>
    <property type="match status" value="1"/>
</dbReference>
<dbReference type="PANTHER" id="PTHR43685:SF2">
    <property type="entry name" value="GLYCOSYLTRANSFERASE 2-LIKE DOMAIN-CONTAINING PROTEIN"/>
    <property type="match status" value="1"/>
</dbReference>
<dbReference type="CDD" id="cd00761">
    <property type="entry name" value="Glyco_tranf_GTA_type"/>
    <property type="match status" value="1"/>
</dbReference>
<keyword evidence="3" id="KW-1185">Reference proteome</keyword>
<sequence>MSTGFSVVIPAYNYGHCIERAVQSVLNQSYSDFEVLVINDGSTDNTDTVMQSLSEQNSSRLSYVRQNNQGLSAVRNRGVEEAVFSWLVFLDADDEMCSGALAALDQCAQGNPQARLLIGGHLSCSQEGCDEIRPWPASDDCQKNFSEYLGKKLTISNGACAMHRTLFASVRYDRELRHTEDLPVFAHVLANYPVATTPQPIAKIHKHEDSMRHDVSAALAVGMSLESRIFDNNGLPEWAQAMRKSYRVRRLLSLVKICDRAERYGDVRRLYGQLFRESPFMAMQPRYIRRLIKSLMK</sequence>
<organism evidence="2 3">
    <name type="scientific">Alcanivorax borkumensis (strain ATCC 700651 / DSM 11573 / NCIMB 13689 / SK2)</name>
    <dbReference type="NCBI Taxonomy" id="393595"/>
    <lineage>
        <taxon>Bacteria</taxon>
        <taxon>Pseudomonadati</taxon>
        <taxon>Pseudomonadota</taxon>
        <taxon>Gammaproteobacteria</taxon>
        <taxon>Oceanospirillales</taxon>
        <taxon>Alcanivoracaceae</taxon>
        <taxon>Alcanivorax</taxon>
    </lineage>
</organism>
<evidence type="ECO:0000313" key="2">
    <source>
        <dbReference type="EMBL" id="CAL17743.1"/>
    </source>
</evidence>
<keyword evidence="2" id="KW-0328">Glycosyltransferase</keyword>
<dbReference type="OrthoDB" id="9802649at2"/>
<dbReference type="GO" id="GO:0016757">
    <property type="term" value="F:glycosyltransferase activity"/>
    <property type="evidence" value="ECO:0007669"/>
    <property type="project" value="UniProtKB-KW"/>
</dbReference>
<evidence type="ECO:0000313" key="3">
    <source>
        <dbReference type="Proteomes" id="UP000008871"/>
    </source>
</evidence>
<dbReference type="CAZy" id="GT2">
    <property type="family name" value="Glycosyltransferase Family 2"/>
</dbReference>
<dbReference type="InterPro" id="IPR029044">
    <property type="entry name" value="Nucleotide-diphossugar_trans"/>
</dbReference>
<dbReference type="InterPro" id="IPR050834">
    <property type="entry name" value="Glycosyltransf_2"/>
</dbReference>